<dbReference type="EMBL" id="JACXZS010000010">
    <property type="protein sequence ID" value="MBD3943042.1"/>
    <property type="molecule type" value="Genomic_DNA"/>
</dbReference>
<organism evidence="2 3">
    <name type="scientific">Microbacterium helvum</name>
    <dbReference type="NCBI Taxonomy" id="2773713"/>
    <lineage>
        <taxon>Bacteria</taxon>
        <taxon>Bacillati</taxon>
        <taxon>Actinomycetota</taxon>
        <taxon>Actinomycetes</taxon>
        <taxon>Micrococcales</taxon>
        <taxon>Microbacteriaceae</taxon>
        <taxon>Microbacterium</taxon>
    </lineage>
</organism>
<keyword evidence="1" id="KW-0732">Signal</keyword>
<dbReference type="RefSeq" id="WP_191172645.1">
    <property type="nucleotide sequence ID" value="NZ_JACXZS010000010.1"/>
</dbReference>
<feature type="signal peptide" evidence="1">
    <location>
        <begin position="1"/>
        <end position="27"/>
    </location>
</feature>
<gene>
    <name evidence="2" type="ORF">IF188_15205</name>
</gene>
<accession>A0ABR8NTH1</accession>
<dbReference type="Proteomes" id="UP000598426">
    <property type="component" value="Unassembled WGS sequence"/>
</dbReference>
<proteinExistence type="predicted"/>
<feature type="chain" id="PRO_5045872744" evidence="1">
    <location>
        <begin position="28"/>
        <end position="191"/>
    </location>
</feature>
<sequence>MSRRIGSLVVVGGILIAGLCLSGCADAAAPGVAAPTLAEPTIPSYALNPSQSQLINEARAACMTDRGWQVRIVPGAGYTNVNPLSDAETKSFQVDSDACAAENGAASESLDVTDEVLVEAWERENEAWQCLFDAGFEVAEVPSQKVYVENFRAGDQYSTWHSLITEVTQSAADLDRLGRLCPDPMQWFGEG</sequence>
<reference evidence="2 3" key="1">
    <citation type="submission" date="2020-09" db="EMBL/GenBank/DDBJ databases">
        <title>Isolation and identification of active actinomycetes.</title>
        <authorList>
            <person name="Li X."/>
        </authorList>
    </citation>
    <scope>NUCLEOTIDE SEQUENCE [LARGE SCALE GENOMIC DNA]</scope>
    <source>
        <strain evidence="2 3">NEAU-LLC</strain>
    </source>
</reference>
<evidence type="ECO:0000256" key="1">
    <source>
        <dbReference type="SAM" id="SignalP"/>
    </source>
</evidence>
<keyword evidence="3" id="KW-1185">Reference proteome</keyword>
<evidence type="ECO:0000313" key="3">
    <source>
        <dbReference type="Proteomes" id="UP000598426"/>
    </source>
</evidence>
<comment type="caution">
    <text evidence="2">The sequence shown here is derived from an EMBL/GenBank/DDBJ whole genome shotgun (WGS) entry which is preliminary data.</text>
</comment>
<evidence type="ECO:0000313" key="2">
    <source>
        <dbReference type="EMBL" id="MBD3943042.1"/>
    </source>
</evidence>
<protein>
    <submittedName>
        <fullName evidence="2">Uncharacterized protein</fullName>
    </submittedName>
</protein>
<name>A0ABR8NTH1_9MICO</name>